<dbReference type="EMBL" id="LLXI01000068">
    <property type="protein sequence ID" value="PKY39570.1"/>
    <property type="molecule type" value="Genomic_DNA"/>
</dbReference>
<dbReference type="OrthoDB" id="2400223at2759"/>
<keyword evidence="1" id="KW-0472">Membrane</keyword>
<protein>
    <recommendedName>
        <fullName evidence="4">Ion transport domain-containing protein</fullName>
    </recommendedName>
</protein>
<feature type="transmembrane region" description="Helical" evidence="1">
    <location>
        <begin position="7"/>
        <end position="26"/>
    </location>
</feature>
<sequence length="232" mass="26941">MVAFSSLFINIDPMGIIYLVVTLILWIEMLLWLRLFSVIAINIFIFGNLLKKITPFFTFMFILIIGFANSILFLPYELINPSNSEDAGPIQEDPAGTIWDAILSMYYLSTINLNSYSDDSLFKLFTFVANVVIVLVLFNMIIALMKLDIPFNGLQLHDSPYICYLQDPNLMKKWMKKSQELRKTKLYSWFKESVDKENITYDGVDITSWYELISSNENQDSISTPDHMTLWF</sequence>
<feature type="transmembrane region" description="Helical" evidence="1">
    <location>
        <begin position="124"/>
        <end position="145"/>
    </location>
</feature>
<keyword evidence="1" id="KW-0812">Transmembrane</keyword>
<feature type="transmembrane region" description="Helical" evidence="1">
    <location>
        <begin position="57"/>
        <end position="76"/>
    </location>
</feature>
<name>A0A2I1FYW7_9GLOM</name>
<comment type="caution">
    <text evidence="2">The sequence shown here is derived from an EMBL/GenBank/DDBJ whole genome shotgun (WGS) entry which is preliminary data.</text>
</comment>
<proteinExistence type="predicted"/>
<evidence type="ECO:0008006" key="4">
    <source>
        <dbReference type="Google" id="ProtNLM"/>
    </source>
</evidence>
<evidence type="ECO:0000256" key="1">
    <source>
        <dbReference type="SAM" id="Phobius"/>
    </source>
</evidence>
<dbReference type="AlphaFoldDB" id="A0A2I1FYW7"/>
<feature type="transmembrane region" description="Helical" evidence="1">
    <location>
        <begin position="32"/>
        <end position="50"/>
    </location>
</feature>
<dbReference type="Proteomes" id="UP000234323">
    <property type="component" value="Unassembled WGS sequence"/>
</dbReference>
<gene>
    <name evidence="2" type="ORF">RhiirA4_452780</name>
</gene>
<evidence type="ECO:0000313" key="3">
    <source>
        <dbReference type="Proteomes" id="UP000234323"/>
    </source>
</evidence>
<organism evidence="2 3">
    <name type="scientific">Rhizophagus irregularis</name>
    <dbReference type="NCBI Taxonomy" id="588596"/>
    <lineage>
        <taxon>Eukaryota</taxon>
        <taxon>Fungi</taxon>
        <taxon>Fungi incertae sedis</taxon>
        <taxon>Mucoromycota</taxon>
        <taxon>Glomeromycotina</taxon>
        <taxon>Glomeromycetes</taxon>
        <taxon>Glomerales</taxon>
        <taxon>Glomeraceae</taxon>
        <taxon>Rhizophagus</taxon>
    </lineage>
</organism>
<reference evidence="2 3" key="1">
    <citation type="submission" date="2015-10" db="EMBL/GenBank/DDBJ databases">
        <title>Genome analyses suggest a sexual origin of heterokaryosis in a supposedly ancient asexual fungus.</title>
        <authorList>
            <person name="Ropars J."/>
            <person name="Sedzielewska K."/>
            <person name="Noel J."/>
            <person name="Charron P."/>
            <person name="Farinelli L."/>
            <person name="Marton T."/>
            <person name="Kruger M."/>
            <person name="Pelin A."/>
            <person name="Brachmann A."/>
            <person name="Corradi N."/>
        </authorList>
    </citation>
    <scope>NUCLEOTIDE SEQUENCE [LARGE SCALE GENOMIC DNA]</scope>
    <source>
        <strain evidence="2 3">A4</strain>
    </source>
</reference>
<keyword evidence="1" id="KW-1133">Transmembrane helix</keyword>
<evidence type="ECO:0000313" key="2">
    <source>
        <dbReference type="EMBL" id="PKY39570.1"/>
    </source>
</evidence>
<keyword evidence="3" id="KW-1185">Reference proteome</keyword>
<accession>A0A2I1FYW7</accession>